<gene>
    <name evidence="2" type="ORF">H9697_01305</name>
</gene>
<organism evidence="2 3">
    <name type="scientific">Candidatus Mediterraneibacter faecavium</name>
    <dbReference type="NCBI Taxonomy" id="2838668"/>
    <lineage>
        <taxon>Bacteria</taxon>
        <taxon>Bacillati</taxon>
        <taxon>Bacillota</taxon>
        <taxon>Clostridia</taxon>
        <taxon>Lachnospirales</taxon>
        <taxon>Lachnospiraceae</taxon>
        <taxon>Mediterraneibacter</taxon>
    </lineage>
</organism>
<evidence type="ECO:0000313" key="2">
    <source>
        <dbReference type="EMBL" id="HJC73577.1"/>
    </source>
</evidence>
<reference evidence="2" key="1">
    <citation type="journal article" date="2021" name="PeerJ">
        <title>Extensive microbial diversity within the chicken gut microbiome revealed by metagenomics and culture.</title>
        <authorList>
            <person name="Gilroy R."/>
            <person name="Ravi A."/>
            <person name="Getino M."/>
            <person name="Pursley I."/>
            <person name="Horton D.L."/>
            <person name="Alikhan N.F."/>
            <person name="Baker D."/>
            <person name="Gharbi K."/>
            <person name="Hall N."/>
            <person name="Watson M."/>
            <person name="Adriaenssens E.M."/>
            <person name="Foster-Nyarko E."/>
            <person name="Jarju S."/>
            <person name="Secka A."/>
            <person name="Antonio M."/>
            <person name="Oren A."/>
            <person name="Chaudhuri R.R."/>
            <person name="La Ragione R."/>
            <person name="Hildebrand F."/>
            <person name="Pallen M.J."/>
        </authorList>
    </citation>
    <scope>NUCLEOTIDE SEQUENCE</scope>
    <source>
        <strain evidence="2">CHK196-7946</strain>
    </source>
</reference>
<accession>A0A9D2Q8U8</accession>
<dbReference type="Proteomes" id="UP000823902">
    <property type="component" value="Unassembled WGS sequence"/>
</dbReference>
<proteinExistence type="predicted"/>
<evidence type="ECO:0000259" key="1">
    <source>
        <dbReference type="Pfam" id="PF24848"/>
    </source>
</evidence>
<reference evidence="2" key="2">
    <citation type="submission" date="2021-04" db="EMBL/GenBank/DDBJ databases">
        <authorList>
            <person name="Gilroy R."/>
        </authorList>
    </citation>
    <scope>NUCLEOTIDE SEQUENCE</scope>
    <source>
        <strain evidence="2">CHK196-7946</strain>
    </source>
</reference>
<dbReference type="Pfam" id="PF24848">
    <property type="entry name" value="DUF7723"/>
    <property type="match status" value="1"/>
</dbReference>
<name>A0A9D2Q8U8_9FIRM</name>
<feature type="domain" description="DUF7723" evidence="1">
    <location>
        <begin position="1"/>
        <end position="71"/>
    </location>
</feature>
<comment type="caution">
    <text evidence="2">The sequence shown here is derived from an EMBL/GenBank/DDBJ whole genome shotgun (WGS) entry which is preliminary data.</text>
</comment>
<sequence length="76" mass="8730">MTDVIKVADEADMIVNGYAFTHYPEGYRILNLNRPDKAVVLSKTGEVLETSMDDIEIQIVRNYLRKNSEFMEECDA</sequence>
<dbReference type="AlphaFoldDB" id="A0A9D2Q8U8"/>
<dbReference type="EMBL" id="DWVY01000004">
    <property type="protein sequence ID" value="HJC73577.1"/>
    <property type="molecule type" value="Genomic_DNA"/>
</dbReference>
<dbReference type="InterPro" id="IPR056140">
    <property type="entry name" value="DUF7723"/>
</dbReference>
<protein>
    <recommendedName>
        <fullName evidence="1">DUF7723 domain-containing protein</fullName>
    </recommendedName>
</protein>
<evidence type="ECO:0000313" key="3">
    <source>
        <dbReference type="Proteomes" id="UP000823902"/>
    </source>
</evidence>